<dbReference type="SUPFAM" id="SSF47336">
    <property type="entry name" value="ACP-like"/>
    <property type="match status" value="1"/>
</dbReference>
<gene>
    <name evidence="2" type="ORF">IRJ18_05665</name>
</gene>
<dbReference type="EMBL" id="JADFFM010000001">
    <property type="protein sequence ID" value="MBE9665840.1"/>
    <property type="molecule type" value="Genomic_DNA"/>
</dbReference>
<evidence type="ECO:0000313" key="3">
    <source>
        <dbReference type="Proteomes" id="UP000632774"/>
    </source>
</evidence>
<reference evidence="2 3" key="1">
    <citation type="submission" date="2020-10" db="EMBL/GenBank/DDBJ databases">
        <title>Mucilaginibacter mali sp. nov., isolated from rhizosphere soil of apple orchard.</title>
        <authorList>
            <person name="Lee J.-S."/>
            <person name="Kim H.S."/>
            <person name="Kim J.-S."/>
        </authorList>
    </citation>
    <scope>NUCLEOTIDE SEQUENCE [LARGE SCALE GENOMIC DNA]</scope>
    <source>
        <strain evidence="2 3">KCTC 23157</strain>
    </source>
</reference>
<dbReference type="Proteomes" id="UP000632774">
    <property type="component" value="Unassembled WGS sequence"/>
</dbReference>
<dbReference type="Pfam" id="PF00550">
    <property type="entry name" value="PP-binding"/>
    <property type="match status" value="1"/>
</dbReference>
<evidence type="ECO:0000313" key="2">
    <source>
        <dbReference type="EMBL" id="MBE9665840.1"/>
    </source>
</evidence>
<dbReference type="Gene3D" id="1.10.1200.10">
    <property type="entry name" value="ACP-like"/>
    <property type="match status" value="1"/>
</dbReference>
<organism evidence="2 3">
    <name type="scientific">Mucilaginibacter boryungensis</name>
    <dbReference type="NCBI Taxonomy" id="768480"/>
    <lineage>
        <taxon>Bacteria</taxon>
        <taxon>Pseudomonadati</taxon>
        <taxon>Bacteroidota</taxon>
        <taxon>Sphingobacteriia</taxon>
        <taxon>Sphingobacteriales</taxon>
        <taxon>Sphingobacteriaceae</taxon>
        <taxon>Mucilaginibacter</taxon>
    </lineage>
</organism>
<name>A0ABR9XF97_9SPHI</name>
<evidence type="ECO:0000259" key="1">
    <source>
        <dbReference type="Pfam" id="PF00550"/>
    </source>
</evidence>
<feature type="domain" description="Carrier" evidence="1">
    <location>
        <begin position="19"/>
        <end position="73"/>
    </location>
</feature>
<comment type="caution">
    <text evidence="2">The sequence shown here is derived from an EMBL/GenBank/DDBJ whole genome shotgun (WGS) entry which is preliminary data.</text>
</comment>
<dbReference type="RefSeq" id="WP_194105225.1">
    <property type="nucleotide sequence ID" value="NZ_JADFFM010000001.1"/>
</dbReference>
<proteinExistence type="predicted"/>
<dbReference type="InterPro" id="IPR009081">
    <property type="entry name" value="PP-bd_ACP"/>
</dbReference>
<sequence>MINKDFFLNGLKEQFEEGDADSLTFDTEFESLDTWDSLTRFSIIAFINDDYQIIIGPDDFKKLKTPQEIFDYISIELNNT</sequence>
<dbReference type="InterPro" id="IPR036736">
    <property type="entry name" value="ACP-like_sf"/>
</dbReference>
<protein>
    <submittedName>
        <fullName evidence="2">Acyl carrier protein</fullName>
    </submittedName>
</protein>
<keyword evidence="3" id="KW-1185">Reference proteome</keyword>
<accession>A0ABR9XF97</accession>